<dbReference type="GO" id="GO:0043625">
    <property type="term" value="C:delta DNA polymerase complex"/>
    <property type="evidence" value="ECO:0007669"/>
    <property type="project" value="TreeGrafter"/>
</dbReference>
<reference evidence="12" key="1">
    <citation type="submission" date="2020-02" db="EMBL/GenBank/DDBJ databases">
        <title>Bird 10,000 Genomes (B10K) Project - Family phase.</title>
        <authorList>
            <person name="Zhang G."/>
        </authorList>
    </citation>
    <scope>NUCLEOTIDE SEQUENCE</scope>
    <source>
        <strain evidence="12">B10K-DU-002-40</strain>
        <tissue evidence="12">Muscle</tissue>
    </source>
</reference>
<protein>
    <recommendedName>
        <fullName evidence="3">DNA polymerase delta subunit 2</fullName>
    </recommendedName>
</protein>
<feature type="region of interest" description="Disordered" evidence="9">
    <location>
        <begin position="1"/>
        <end position="25"/>
    </location>
</feature>
<keyword evidence="7" id="KW-0234">DNA repair</keyword>
<sequence>MFSEQTAPTAQGLLTPPSAEPPTFPRVPVSGYLDCSQPFQLGERSFSRQYAHIYAVRLAGMRPGLERCAQSRWGNDIALRKLSELQAGEKCCVVGTLFKAMQLQPSILQDISEEHNLVPQPPLPKYIQPSDELMLEDELQRIKLEGAIDVQRLVTGKGLVALWWHPPFRCWPGLTTCSATGTILAVYGSEQDDGRFLVEDHCFADLPPLLPWNGPSSDRFVLLASGLGLGSVSGEALLSTQLLVDVVTGQLGAEGEQSCAAHITRVILAGNLLSQNTQSRDTINKAKYLTKKTQAASVEAVKMLDEILLQLCTSVPVDVMPGEFDPTNYTLPQQPLHRCMLPLASAYATLRLVTNPYQANLDGVRFLGTSGQNISDIFKYSSMDDYLEILEWTLLAGHISPTAPDTLGCYPFYKSDPFILTECPHVYFCGNAPHFQSKLLQGKEGQRVLLVTVPDFSATQTACLINLRDLTCQPITFSGFGADSED</sequence>
<dbReference type="EMBL" id="WAAE01014323">
    <property type="protein sequence ID" value="NXX30949.1"/>
    <property type="molecule type" value="Genomic_DNA"/>
</dbReference>
<dbReference type="FunFam" id="3.60.21.50:FF:000001">
    <property type="entry name" value="DNA polymerase delta 2, accessory subunit"/>
    <property type="match status" value="1"/>
</dbReference>
<dbReference type="AlphaFoldDB" id="A0A852I202"/>
<accession>A0A852I202</accession>
<feature type="domain" description="DNA polymerase delta subunit OB-fold" evidence="11">
    <location>
        <begin position="49"/>
        <end position="156"/>
    </location>
</feature>
<name>A0A852I202_9PASS</name>
<dbReference type="PANTHER" id="PTHR10416">
    <property type="entry name" value="DNA POLYMERASE DELTA SUBUNIT 2"/>
    <property type="match status" value="1"/>
</dbReference>
<dbReference type="PANTHER" id="PTHR10416:SF0">
    <property type="entry name" value="DNA POLYMERASE DELTA SUBUNIT 2"/>
    <property type="match status" value="1"/>
</dbReference>
<evidence type="ECO:0000313" key="12">
    <source>
        <dbReference type="EMBL" id="NXX30949.1"/>
    </source>
</evidence>
<proteinExistence type="inferred from homology"/>
<dbReference type="GO" id="GO:0006281">
    <property type="term" value="P:DNA repair"/>
    <property type="evidence" value="ECO:0007669"/>
    <property type="project" value="UniProtKB-KW"/>
</dbReference>
<dbReference type="InterPro" id="IPR007185">
    <property type="entry name" value="DNA_pol_a/d/e_bsu"/>
</dbReference>
<gene>
    <name evidence="12" type="primary">Pold2</name>
    <name evidence="12" type="ORF">NICCHL_R02965</name>
</gene>
<evidence type="ECO:0000256" key="8">
    <source>
        <dbReference type="ARBA" id="ARBA00023242"/>
    </source>
</evidence>
<evidence type="ECO:0000256" key="6">
    <source>
        <dbReference type="ARBA" id="ARBA00022769"/>
    </source>
</evidence>
<comment type="similarity">
    <text evidence="2">Belongs to the DNA polymerase delta/II small subunit family.</text>
</comment>
<dbReference type="Gene3D" id="2.40.50.430">
    <property type="match status" value="1"/>
</dbReference>
<evidence type="ECO:0000256" key="2">
    <source>
        <dbReference type="ARBA" id="ARBA00006035"/>
    </source>
</evidence>
<feature type="non-terminal residue" evidence="12">
    <location>
        <position position="486"/>
    </location>
</feature>
<keyword evidence="6" id="KW-0228">DNA excision</keyword>
<dbReference type="InterPro" id="IPR041863">
    <property type="entry name" value="PolD2_C"/>
</dbReference>
<dbReference type="Pfam" id="PF04042">
    <property type="entry name" value="DNA_pol_E_B"/>
    <property type="match status" value="1"/>
</dbReference>
<evidence type="ECO:0000256" key="1">
    <source>
        <dbReference type="ARBA" id="ARBA00004123"/>
    </source>
</evidence>
<dbReference type="GO" id="GO:0003677">
    <property type="term" value="F:DNA binding"/>
    <property type="evidence" value="ECO:0007669"/>
    <property type="project" value="InterPro"/>
</dbReference>
<keyword evidence="4" id="KW-0235">DNA replication</keyword>
<dbReference type="CDD" id="cd07387">
    <property type="entry name" value="MPP_PolD2_C"/>
    <property type="match status" value="1"/>
</dbReference>
<comment type="caution">
    <text evidence="12">The sequence shown here is derived from an EMBL/GenBank/DDBJ whole genome shotgun (WGS) entry which is preliminary data.</text>
</comment>
<evidence type="ECO:0000259" key="10">
    <source>
        <dbReference type="Pfam" id="PF04042"/>
    </source>
</evidence>
<keyword evidence="13" id="KW-1185">Reference proteome</keyword>
<dbReference type="InterPro" id="IPR024826">
    <property type="entry name" value="DNA_pol_delta/II_ssu"/>
</dbReference>
<comment type="subcellular location">
    <subcellularLocation>
        <location evidence="1">Nucleus</location>
    </subcellularLocation>
</comment>
<keyword evidence="8" id="KW-0539">Nucleus</keyword>
<evidence type="ECO:0000256" key="4">
    <source>
        <dbReference type="ARBA" id="ARBA00022705"/>
    </source>
</evidence>
<evidence type="ECO:0000256" key="3">
    <source>
        <dbReference type="ARBA" id="ARBA00017588"/>
    </source>
</evidence>
<feature type="non-terminal residue" evidence="12">
    <location>
        <position position="1"/>
    </location>
</feature>
<evidence type="ECO:0000256" key="5">
    <source>
        <dbReference type="ARBA" id="ARBA00022763"/>
    </source>
</evidence>
<evidence type="ECO:0000259" key="11">
    <source>
        <dbReference type="Pfam" id="PF18018"/>
    </source>
</evidence>
<feature type="domain" description="DNA polymerase alpha/delta/epsilon subunit B" evidence="10">
    <location>
        <begin position="221"/>
        <end position="436"/>
    </location>
</feature>
<dbReference type="OrthoDB" id="3763at2759"/>
<evidence type="ECO:0000256" key="9">
    <source>
        <dbReference type="SAM" id="MobiDB-lite"/>
    </source>
</evidence>
<keyword evidence="5" id="KW-0227">DNA damage</keyword>
<dbReference type="GO" id="GO:0006271">
    <property type="term" value="P:DNA strand elongation involved in DNA replication"/>
    <property type="evidence" value="ECO:0007669"/>
    <property type="project" value="TreeGrafter"/>
</dbReference>
<dbReference type="Gene3D" id="3.60.21.50">
    <property type="match status" value="1"/>
</dbReference>
<evidence type="ECO:0000256" key="7">
    <source>
        <dbReference type="ARBA" id="ARBA00023204"/>
    </source>
</evidence>
<organism evidence="12 13">
    <name type="scientific">Nicator chloris</name>
    <dbReference type="NCBI Taxonomy" id="237433"/>
    <lineage>
        <taxon>Eukaryota</taxon>
        <taxon>Metazoa</taxon>
        <taxon>Chordata</taxon>
        <taxon>Craniata</taxon>
        <taxon>Vertebrata</taxon>
        <taxon>Euteleostomi</taxon>
        <taxon>Archelosauria</taxon>
        <taxon>Archosauria</taxon>
        <taxon>Dinosauria</taxon>
        <taxon>Saurischia</taxon>
        <taxon>Theropoda</taxon>
        <taxon>Coelurosauria</taxon>
        <taxon>Aves</taxon>
        <taxon>Neognathae</taxon>
        <taxon>Neoaves</taxon>
        <taxon>Telluraves</taxon>
        <taxon>Australaves</taxon>
        <taxon>Passeriformes</taxon>
        <taxon>Sylvioidea</taxon>
        <taxon>Pycnonotidae</taxon>
        <taxon>Nicator</taxon>
    </lineage>
</organism>
<evidence type="ECO:0000313" key="13">
    <source>
        <dbReference type="Proteomes" id="UP000653383"/>
    </source>
</evidence>
<dbReference type="Pfam" id="PF18018">
    <property type="entry name" value="DNA_pol_D_N"/>
    <property type="match status" value="1"/>
</dbReference>
<dbReference type="InterPro" id="IPR040663">
    <property type="entry name" value="DNA_pol_D_N"/>
</dbReference>
<dbReference type="Proteomes" id="UP000653383">
    <property type="component" value="Unassembled WGS sequence"/>
</dbReference>